<accession>A0A8B8CH56</accession>
<dbReference type="PROSITE" id="PS50055">
    <property type="entry name" value="TYR_PHOSPHATASE_PTP"/>
    <property type="match status" value="2"/>
</dbReference>
<feature type="compositionally biased region" description="Polar residues" evidence="6">
    <location>
        <begin position="612"/>
        <end position="634"/>
    </location>
</feature>
<dbReference type="Proteomes" id="UP000694844">
    <property type="component" value="Chromosome 2"/>
</dbReference>
<dbReference type="GeneID" id="111119360"/>
<dbReference type="InterPro" id="IPR050348">
    <property type="entry name" value="Protein-Tyr_Phosphatase"/>
</dbReference>
<evidence type="ECO:0000313" key="12">
    <source>
        <dbReference type="RefSeq" id="XP_022315148.1"/>
    </source>
</evidence>
<dbReference type="GO" id="GO:0004725">
    <property type="term" value="F:protein tyrosine phosphatase activity"/>
    <property type="evidence" value="ECO:0007669"/>
    <property type="project" value="UniProtKB-EC"/>
</dbReference>
<dbReference type="Gene3D" id="2.60.120.260">
    <property type="entry name" value="Galactose-binding domain-like"/>
    <property type="match status" value="1"/>
</dbReference>
<comment type="catalytic activity">
    <reaction evidence="5">
        <text>O-phospho-L-tyrosyl-[protein] + H2O = L-tyrosyl-[protein] + phosphate</text>
        <dbReference type="Rhea" id="RHEA:10684"/>
        <dbReference type="Rhea" id="RHEA-COMP:10136"/>
        <dbReference type="Rhea" id="RHEA-COMP:20101"/>
        <dbReference type="ChEBI" id="CHEBI:15377"/>
        <dbReference type="ChEBI" id="CHEBI:43474"/>
        <dbReference type="ChEBI" id="CHEBI:46858"/>
        <dbReference type="ChEBI" id="CHEBI:61978"/>
        <dbReference type="EC" id="3.1.3.48"/>
    </reaction>
</comment>
<evidence type="ECO:0000256" key="2">
    <source>
        <dbReference type="ARBA" id="ARBA00013064"/>
    </source>
</evidence>
<dbReference type="Pfam" id="PF00102">
    <property type="entry name" value="Y_phosphatase"/>
    <property type="match status" value="2"/>
</dbReference>
<keyword evidence="7" id="KW-0472">Membrane</keyword>
<feature type="compositionally biased region" description="Polar residues" evidence="6">
    <location>
        <begin position="565"/>
        <end position="575"/>
    </location>
</feature>
<evidence type="ECO:0000256" key="8">
    <source>
        <dbReference type="SAM" id="SignalP"/>
    </source>
</evidence>
<keyword evidence="7" id="KW-0812">Transmembrane</keyword>
<evidence type="ECO:0000256" key="7">
    <source>
        <dbReference type="SAM" id="Phobius"/>
    </source>
</evidence>
<dbReference type="InterPro" id="IPR029021">
    <property type="entry name" value="Prot-tyrosine_phosphatase-like"/>
</dbReference>
<feature type="domain" description="Tyrosine specific protein phosphatases" evidence="10">
    <location>
        <begin position="1144"/>
        <end position="1222"/>
    </location>
</feature>
<feature type="compositionally biased region" description="Polar residues" evidence="6">
    <location>
        <begin position="525"/>
        <end position="534"/>
    </location>
</feature>
<dbReference type="PANTHER" id="PTHR19134:SF562">
    <property type="entry name" value="PROTEIN-TYROSINE-PHOSPHATASE"/>
    <property type="match status" value="1"/>
</dbReference>
<gene>
    <name evidence="12" type="primary">LOC111119360</name>
</gene>
<dbReference type="KEGG" id="cvn:111119360"/>
<evidence type="ECO:0000256" key="4">
    <source>
        <dbReference type="ARBA" id="ARBA00022912"/>
    </source>
</evidence>
<dbReference type="EC" id="3.1.3.48" evidence="2"/>
<feature type="domain" description="Tyrosine-protein phosphatase" evidence="9">
    <location>
        <begin position="1259"/>
        <end position="1528"/>
    </location>
</feature>
<feature type="compositionally biased region" description="Polar residues" evidence="6">
    <location>
        <begin position="494"/>
        <end position="506"/>
    </location>
</feature>
<feature type="compositionally biased region" description="Low complexity" evidence="6">
    <location>
        <begin position="507"/>
        <end position="524"/>
    </location>
</feature>
<feature type="compositionally biased region" description="Polar residues" evidence="6">
    <location>
        <begin position="397"/>
        <end position="413"/>
    </location>
</feature>
<dbReference type="Gene3D" id="3.90.190.10">
    <property type="entry name" value="Protein tyrosine phosphatase superfamily"/>
    <property type="match status" value="2"/>
</dbReference>
<feature type="compositionally biased region" description="Low complexity" evidence="6">
    <location>
        <begin position="287"/>
        <end position="301"/>
    </location>
</feature>
<dbReference type="PRINTS" id="PR00700">
    <property type="entry name" value="PRTYPHPHTASE"/>
</dbReference>
<organism evidence="11 12">
    <name type="scientific">Crassostrea virginica</name>
    <name type="common">Eastern oyster</name>
    <dbReference type="NCBI Taxonomy" id="6565"/>
    <lineage>
        <taxon>Eukaryota</taxon>
        <taxon>Metazoa</taxon>
        <taxon>Spiralia</taxon>
        <taxon>Lophotrochozoa</taxon>
        <taxon>Mollusca</taxon>
        <taxon>Bivalvia</taxon>
        <taxon>Autobranchia</taxon>
        <taxon>Pteriomorphia</taxon>
        <taxon>Ostreida</taxon>
        <taxon>Ostreoidea</taxon>
        <taxon>Ostreidae</taxon>
        <taxon>Crassostrea</taxon>
    </lineage>
</organism>
<evidence type="ECO:0000313" key="11">
    <source>
        <dbReference type="Proteomes" id="UP000694844"/>
    </source>
</evidence>
<keyword evidence="3" id="KW-0378">Hydrolase</keyword>
<dbReference type="InterPro" id="IPR016130">
    <property type="entry name" value="Tyr_Pase_AS"/>
</dbReference>
<feature type="region of interest" description="Disordered" evidence="6">
    <location>
        <begin position="1563"/>
        <end position="1611"/>
    </location>
</feature>
<dbReference type="PROSITE" id="PS00383">
    <property type="entry name" value="TYR_PHOSPHATASE_1"/>
    <property type="match status" value="1"/>
</dbReference>
<dbReference type="InterPro" id="IPR003595">
    <property type="entry name" value="Tyr_Pase_cat"/>
</dbReference>
<evidence type="ECO:0000256" key="5">
    <source>
        <dbReference type="ARBA" id="ARBA00051722"/>
    </source>
</evidence>
<feature type="region of interest" description="Disordered" evidence="6">
    <location>
        <begin position="249"/>
        <end position="301"/>
    </location>
</feature>
<feature type="compositionally biased region" description="Low complexity" evidence="6">
    <location>
        <begin position="790"/>
        <end position="819"/>
    </location>
</feature>
<feature type="compositionally biased region" description="Low complexity" evidence="6">
    <location>
        <begin position="635"/>
        <end position="695"/>
    </location>
</feature>
<evidence type="ECO:0000256" key="6">
    <source>
        <dbReference type="SAM" id="MobiDB-lite"/>
    </source>
</evidence>
<dbReference type="OrthoDB" id="6201645at2759"/>
<sequence length="1611" mass="175794">MNLAHLFILVIFSGSIVGCGSIDSPTKGCPEKTFGKLCHRCNCKTDCNQENGTCGSKCLEGWHGPNCQMQNIARNKQTKVRVYDNSIGQSTVNGDRTDCSFLVQHDSEVMRLQVELEETDNINGITIFTSKNGTNLKKMEGFDVLLSTSSIRKGNVCYDNTQNGKISDLGKIDTSCHGKAKNVFIRHKKRPSYLNICEIEVYVCQTGFWGKQCEYPCECTDTKDQTCDSKTGKCLGGCSMDGYCPQVAGMDNSDDDGNKLTDPDKPVDRAESSVTLEPDSTNMADPTDSTTSGSTTATTVGNMTTTTNITTTVKVDNTTLAPSTTTTMESTTPFVSITTENGGTTNTTSIQSTTLSSMASKMTTKLEESTPTSDQSTSTITNTQSTTMSSGPSTTTVEQTTLSSLEVNTGEIKTTTAGNQMTTTTQSPQLSTSDMNSVTNSSMSTVPSQGSSTGSDSSLLSSGTTSVSTAVSSSESVTSVKTTGGPTPSTLTSEQSTFTSTVDLTESTQTMSSSYISSTDLSNTNGTTMPDTNGTETTTSMISSTTVPLNETSETTINIESSTSAPASSTVDTSFESTSEMVSDSTMESSTSSPESSSTVSEMSTTPVEATETGSTTEGPVSTTMISETATQANVTSESTVTSSVTETSDQSSSVETTEMTETTETTQSVTETTLSQTETPSTESTSPISEEPTTMRNTTLEAATQSTEGLEGSTPQPTEITSESVTVSAQTSESTFSQESTMEMESTTIEAQPTESSSESSSEGTSTTVQTVESTTVEAPTTQPPENITVETMTTQTAESTTIQPSTPKTTVITTTGQSTRQTTLSTLTITNQTKLPIVPSPSTPVSTTTMLTTGPTVEPTGTAGALAAIVVPSVLLVIIIVGIIFAGIIVFKRRNRNKMQDEEIAGNDIIMIPLTPVKPLVTNGVKNRDKLDDSLPYAYDEDGDLVYTGNAPEQPIPVKDLQSHNIKLQENGQFSTDYQSLPDGMILPTKDSKLDENMAKNRYTNMLAYDHSRVKLRGLPAGQSDYINANYIDGFKKKKAYIATQGPLKPTTPDFWTMVWQEEVKKIVMVTNLKEKNRVKCYQYWPNEKKAITCRNLRVSTDAENVFPVFVLRKIKVTDTKTDESRMVTQYHFTAWPDHGVPDAFQLLQFFRKVTDNGTEYDVAPTVVHCSAGVGRTGTYIGLDALWKEGFKTGYVDILSFARKMRKNRTKMIQTLDQYIFLHFILMEAFANPDAAVPESMIAKLKGPKDPRIIQRINAEFEKLNALRPEYQVTDHQDALHPSNQSKNRSQDNLPVDKYRARLSTLYGDDEDYINAVILPSSWNQEGILMTQYPLPNTIADFWTMVYSYKSPTIVLLDDSKDFEECFFPSLEQTTEWGRLVIQTTAVSEPQDCVKETTITLTNTLDAVDNEEVVENEDEMEVKIFTGHGWNPSSELPDQQKLLHCLHYEVQKRQTKLGEQRPVVVMCRDGVKKSGLYCAICNMLEGIDWYREVNVYHSVRQLQLRKPEAIKSKIQYQYCYQVALNYLDSGNVYENQGSNEEEEERESEYANIGMARSSLKMDPLKEPGVKGQGKSVGQGHDGLYANFGKSATSSESKKTSNKKEMMTSI</sequence>
<evidence type="ECO:0000256" key="1">
    <source>
        <dbReference type="ARBA" id="ARBA00009580"/>
    </source>
</evidence>
<dbReference type="InterPro" id="IPR000242">
    <property type="entry name" value="PTP_cat"/>
</dbReference>
<keyword evidence="8" id="KW-0732">Signal</keyword>
<dbReference type="RefSeq" id="XP_022315148.1">
    <property type="nucleotide sequence ID" value="XM_022459440.1"/>
</dbReference>
<reference evidence="12" key="1">
    <citation type="submission" date="2025-08" db="UniProtKB">
        <authorList>
            <consortium name="RefSeq"/>
        </authorList>
    </citation>
    <scope>IDENTIFICATION</scope>
    <source>
        <tissue evidence="12">Whole sample</tissue>
    </source>
</reference>
<evidence type="ECO:0000256" key="3">
    <source>
        <dbReference type="ARBA" id="ARBA00022801"/>
    </source>
</evidence>
<dbReference type="PANTHER" id="PTHR19134">
    <property type="entry name" value="RECEPTOR-TYPE TYROSINE-PROTEIN PHOSPHATASE"/>
    <property type="match status" value="1"/>
</dbReference>
<evidence type="ECO:0000259" key="10">
    <source>
        <dbReference type="PROSITE" id="PS50056"/>
    </source>
</evidence>
<dbReference type="FunFam" id="3.90.190.10:FF:000102">
    <property type="entry name" value="Receptor-type tyrosine-protein phosphatase"/>
    <property type="match status" value="1"/>
</dbReference>
<dbReference type="PROSITE" id="PS50056">
    <property type="entry name" value="TYR_PHOSPHATASE_2"/>
    <property type="match status" value="2"/>
</dbReference>
<feature type="compositionally biased region" description="Polar residues" evidence="6">
    <location>
        <begin position="434"/>
        <end position="445"/>
    </location>
</feature>
<feature type="chain" id="PRO_5034900592" description="protein-tyrosine-phosphatase" evidence="8">
    <location>
        <begin position="19"/>
        <end position="1611"/>
    </location>
</feature>
<feature type="domain" description="Tyrosine specific protein phosphatases" evidence="10">
    <location>
        <begin position="1442"/>
        <end position="1519"/>
    </location>
</feature>
<feature type="compositionally biased region" description="Basic and acidic residues" evidence="6">
    <location>
        <begin position="256"/>
        <end position="271"/>
    </location>
</feature>
<feature type="compositionally biased region" description="Low complexity" evidence="6">
    <location>
        <begin position="414"/>
        <end position="433"/>
    </location>
</feature>
<feature type="compositionally biased region" description="Basic and acidic residues" evidence="6">
    <location>
        <begin position="1597"/>
        <end position="1611"/>
    </location>
</feature>
<dbReference type="SMART" id="SM00404">
    <property type="entry name" value="PTPc_motif"/>
    <property type="match status" value="2"/>
</dbReference>
<feature type="compositionally biased region" description="Low complexity" evidence="6">
    <location>
        <begin position="576"/>
        <end position="609"/>
    </location>
</feature>
<keyword evidence="7" id="KW-1133">Transmembrane helix</keyword>
<proteinExistence type="inferred from homology"/>
<keyword evidence="4" id="KW-0904">Protein phosphatase</keyword>
<feature type="compositionally biased region" description="Low complexity" evidence="6">
    <location>
        <begin position="535"/>
        <end position="564"/>
    </location>
</feature>
<dbReference type="SMART" id="SM00194">
    <property type="entry name" value="PTPc"/>
    <property type="match status" value="2"/>
</dbReference>
<comment type="similarity">
    <text evidence="1">Belongs to the protein-tyrosine phosphatase family.</text>
</comment>
<feature type="compositionally biased region" description="Low complexity" evidence="6">
    <location>
        <begin position="731"/>
        <end position="779"/>
    </location>
</feature>
<keyword evidence="11" id="KW-1185">Reference proteome</keyword>
<evidence type="ECO:0000259" key="9">
    <source>
        <dbReference type="PROSITE" id="PS50055"/>
    </source>
</evidence>
<protein>
    <recommendedName>
        <fullName evidence="2">protein-tyrosine-phosphatase</fullName>
        <ecNumber evidence="2">3.1.3.48</ecNumber>
    </recommendedName>
</protein>
<dbReference type="InterPro" id="IPR000387">
    <property type="entry name" value="Tyr_Pase_dom"/>
</dbReference>
<feature type="transmembrane region" description="Helical" evidence="7">
    <location>
        <begin position="867"/>
        <end position="893"/>
    </location>
</feature>
<feature type="signal peptide" evidence="8">
    <location>
        <begin position="1"/>
        <end position="18"/>
    </location>
</feature>
<feature type="compositionally biased region" description="Low complexity" evidence="6">
    <location>
        <begin position="372"/>
        <end position="396"/>
    </location>
</feature>
<feature type="compositionally biased region" description="Gly residues" evidence="6">
    <location>
        <begin position="1572"/>
        <end position="1582"/>
    </location>
</feature>
<feature type="compositionally biased region" description="Polar residues" evidence="6">
    <location>
        <begin position="272"/>
        <end position="284"/>
    </location>
</feature>
<dbReference type="SUPFAM" id="SSF52799">
    <property type="entry name" value="(Phosphotyrosine protein) phosphatases II"/>
    <property type="match status" value="2"/>
</dbReference>
<feature type="domain" description="Tyrosine-protein phosphatase" evidence="9">
    <location>
        <begin position="976"/>
        <end position="1231"/>
    </location>
</feature>
<feature type="compositionally biased region" description="Polar residues" evidence="6">
    <location>
        <begin position="696"/>
        <end position="730"/>
    </location>
</feature>
<feature type="compositionally biased region" description="Low complexity" evidence="6">
    <location>
        <begin position="446"/>
        <end position="493"/>
    </location>
</feature>
<feature type="region of interest" description="Disordered" evidence="6">
    <location>
        <begin position="364"/>
        <end position="819"/>
    </location>
</feature>
<name>A0A8B8CH56_CRAVI</name>